<protein>
    <submittedName>
        <fullName evidence="1">Uncharacterized protein</fullName>
    </submittedName>
</protein>
<dbReference type="EMBL" id="JAPOHA010000009">
    <property type="protein sequence ID" value="MCY1714531.1"/>
    <property type="molecule type" value="Genomic_DNA"/>
</dbReference>
<keyword evidence="2" id="KW-1185">Reference proteome</keyword>
<dbReference type="RefSeq" id="WP_268058585.1">
    <property type="nucleotide sequence ID" value="NZ_JAPOHA010000009.1"/>
</dbReference>
<name>A0ABT4BUF7_9FIRM</name>
<comment type="caution">
    <text evidence="1">The sequence shown here is derived from an EMBL/GenBank/DDBJ whole genome shotgun (WGS) entry which is preliminary data.</text>
</comment>
<reference evidence="1 2" key="1">
    <citation type="submission" date="2022-11" db="EMBL/GenBank/DDBJ databases">
        <authorList>
            <person name="Caiyu Z."/>
        </authorList>
    </citation>
    <scope>NUCLEOTIDE SEQUENCE [LARGE SCALE GENOMIC DNA]</scope>
    <source>
        <strain evidence="1 2">YR-4</strain>
    </source>
</reference>
<sequence>MFDQMNFEDFCFEVIDVSVTGTPDVHITQNGITFTLKCIEDMGYPQYITPMIDVKNKAFAIKACKADNEHAIRFSKPKGEQKRAIATSFSAIRRVIRGVMGEEWQQKNRYHITGIWYAEAKAMVFNLNAAKELPPFLKPGFVPVEK</sequence>
<dbReference type="Proteomes" id="UP001082703">
    <property type="component" value="Unassembled WGS sequence"/>
</dbReference>
<evidence type="ECO:0000313" key="1">
    <source>
        <dbReference type="EMBL" id="MCY1714531.1"/>
    </source>
</evidence>
<evidence type="ECO:0000313" key="2">
    <source>
        <dbReference type="Proteomes" id="UP001082703"/>
    </source>
</evidence>
<organism evidence="1 2">
    <name type="scientific">Caproiciproducens galactitolivorans</name>
    <dbReference type="NCBI Taxonomy" id="642589"/>
    <lineage>
        <taxon>Bacteria</taxon>
        <taxon>Bacillati</taxon>
        <taxon>Bacillota</taxon>
        <taxon>Clostridia</taxon>
        <taxon>Eubacteriales</taxon>
        <taxon>Acutalibacteraceae</taxon>
        <taxon>Caproiciproducens</taxon>
    </lineage>
</organism>
<gene>
    <name evidence="1" type="ORF">OUY18_09730</name>
</gene>
<accession>A0ABT4BUF7</accession>
<proteinExistence type="predicted"/>